<accession>A0A4Z2H852</accession>
<name>A0A4Z2H852_9TELE</name>
<feature type="compositionally biased region" description="Polar residues" evidence="1">
    <location>
        <begin position="40"/>
        <end position="53"/>
    </location>
</feature>
<evidence type="ECO:0000313" key="3">
    <source>
        <dbReference type="Proteomes" id="UP000314294"/>
    </source>
</evidence>
<gene>
    <name evidence="2" type="ORF">EYF80_028588</name>
</gene>
<feature type="region of interest" description="Disordered" evidence="1">
    <location>
        <begin position="32"/>
        <end position="53"/>
    </location>
</feature>
<keyword evidence="3" id="KW-1185">Reference proteome</keyword>
<sequence length="185" mass="20133">MSAEPLVEDRIGERVQQDKDGVVGREVGLSAGPVKEEALSSRQSNTSWGSGNRCTMGRSTLPAGFLLMGLMTLHWENTELELMELMSKELLAPSSSSVQMSHSLPPMAKFQMDFRSVSISSNPPTHSVVPSSSHPHFLHHSISRKLQQMKSVPGDKTWALVGEVDASEAALTRPQSSIVLPTEIL</sequence>
<reference evidence="2 3" key="1">
    <citation type="submission" date="2019-03" db="EMBL/GenBank/DDBJ databases">
        <title>First draft genome of Liparis tanakae, snailfish: a comprehensive survey of snailfish specific genes.</title>
        <authorList>
            <person name="Kim W."/>
            <person name="Song I."/>
            <person name="Jeong J.-H."/>
            <person name="Kim D."/>
            <person name="Kim S."/>
            <person name="Ryu S."/>
            <person name="Song J.Y."/>
            <person name="Lee S.K."/>
        </authorList>
    </citation>
    <scope>NUCLEOTIDE SEQUENCE [LARGE SCALE GENOMIC DNA]</scope>
    <source>
        <tissue evidence="2">Muscle</tissue>
    </source>
</reference>
<evidence type="ECO:0000256" key="1">
    <source>
        <dbReference type="SAM" id="MobiDB-lite"/>
    </source>
</evidence>
<protein>
    <submittedName>
        <fullName evidence="2">Uncharacterized protein</fullName>
    </submittedName>
</protein>
<dbReference type="Proteomes" id="UP000314294">
    <property type="component" value="Unassembled WGS sequence"/>
</dbReference>
<comment type="caution">
    <text evidence="2">The sequence shown here is derived from an EMBL/GenBank/DDBJ whole genome shotgun (WGS) entry which is preliminary data.</text>
</comment>
<organism evidence="2 3">
    <name type="scientific">Liparis tanakae</name>
    <name type="common">Tanaka's snailfish</name>
    <dbReference type="NCBI Taxonomy" id="230148"/>
    <lineage>
        <taxon>Eukaryota</taxon>
        <taxon>Metazoa</taxon>
        <taxon>Chordata</taxon>
        <taxon>Craniata</taxon>
        <taxon>Vertebrata</taxon>
        <taxon>Euteleostomi</taxon>
        <taxon>Actinopterygii</taxon>
        <taxon>Neopterygii</taxon>
        <taxon>Teleostei</taxon>
        <taxon>Neoteleostei</taxon>
        <taxon>Acanthomorphata</taxon>
        <taxon>Eupercaria</taxon>
        <taxon>Perciformes</taxon>
        <taxon>Cottioidei</taxon>
        <taxon>Cottales</taxon>
        <taxon>Liparidae</taxon>
        <taxon>Liparis</taxon>
    </lineage>
</organism>
<evidence type="ECO:0000313" key="2">
    <source>
        <dbReference type="EMBL" id="TNN61203.1"/>
    </source>
</evidence>
<dbReference type="EMBL" id="SRLO01000320">
    <property type="protein sequence ID" value="TNN61203.1"/>
    <property type="molecule type" value="Genomic_DNA"/>
</dbReference>
<proteinExistence type="predicted"/>
<dbReference type="AlphaFoldDB" id="A0A4Z2H852"/>